<reference evidence="1" key="1">
    <citation type="submission" date="2023-04" db="EMBL/GenBank/DDBJ databases">
        <title>A chromosome-level genome assembly of the parasitoid wasp Eretmocerus hayati.</title>
        <authorList>
            <person name="Zhong Y."/>
            <person name="Liu S."/>
            <person name="Liu Y."/>
        </authorList>
    </citation>
    <scope>NUCLEOTIDE SEQUENCE</scope>
    <source>
        <strain evidence="1">ZJU_SS_LIU_2023</strain>
    </source>
</reference>
<organism evidence="1 2">
    <name type="scientific">Eretmocerus hayati</name>
    <dbReference type="NCBI Taxonomy" id="131215"/>
    <lineage>
        <taxon>Eukaryota</taxon>
        <taxon>Metazoa</taxon>
        <taxon>Ecdysozoa</taxon>
        <taxon>Arthropoda</taxon>
        <taxon>Hexapoda</taxon>
        <taxon>Insecta</taxon>
        <taxon>Pterygota</taxon>
        <taxon>Neoptera</taxon>
        <taxon>Endopterygota</taxon>
        <taxon>Hymenoptera</taxon>
        <taxon>Apocrita</taxon>
        <taxon>Proctotrupomorpha</taxon>
        <taxon>Chalcidoidea</taxon>
        <taxon>Aphelinidae</taxon>
        <taxon>Aphelininae</taxon>
        <taxon>Eretmocerus</taxon>
    </lineage>
</organism>
<dbReference type="Proteomes" id="UP001239111">
    <property type="component" value="Chromosome 4"/>
</dbReference>
<evidence type="ECO:0000313" key="2">
    <source>
        <dbReference type="Proteomes" id="UP001239111"/>
    </source>
</evidence>
<gene>
    <name evidence="1" type="ORF">QAD02_006445</name>
</gene>
<dbReference type="EMBL" id="CM056744">
    <property type="protein sequence ID" value="KAJ8664783.1"/>
    <property type="molecule type" value="Genomic_DNA"/>
</dbReference>
<name>A0ACC2N1D7_9HYME</name>
<proteinExistence type="predicted"/>
<evidence type="ECO:0000313" key="1">
    <source>
        <dbReference type="EMBL" id="KAJ8664783.1"/>
    </source>
</evidence>
<accession>A0ACC2N1D7</accession>
<comment type="caution">
    <text evidence="1">The sequence shown here is derived from an EMBL/GenBank/DDBJ whole genome shotgun (WGS) entry which is preliminary data.</text>
</comment>
<protein>
    <submittedName>
        <fullName evidence="1">Uncharacterized protein</fullName>
    </submittedName>
</protein>
<keyword evidence="2" id="KW-1185">Reference proteome</keyword>
<sequence>MVSDPRTLTSDRFGYASCSYGDPEEETIPCHLHLESPRFDKSKIYDCDTGLHPSEIGHVPKPTYPFLFHLLGDTKIILPWIDRKNSRNILVLRIIDMENCEIRDVHVKVAQMPIFKLITYDNGFDVIYGRPHGRTDPMHQEYFRASYDLDGTEVRAPMPIFEEIEQDELERSVNILYSPMNQLFPIFKGKSAGGYFFISRDQVKILGPDSRVIASKRFHTGNALIESRIFYGNNSLYIVKYDECVMQVIQIDEHLNLVRNITYEFDEERRYAAILVNYSPTFMVLTSDLADPISERIYYLETIDANDKREKSLPVGKLRFKENLLVWFYMTYSETHVCVNALSSNDLIIKGLKTACVPKADLHN</sequence>